<proteinExistence type="predicted"/>
<accession>A0A1W6YW18</accession>
<dbReference type="RefSeq" id="WP_086071441.1">
    <property type="nucleotide sequence ID" value="NZ_CP021109.1"/>
</dbReference>
<dbReference type="Proteomes" id="UP000194139">
    <property type="component" value="Chromosome"/>
</dbReference>
<name>A0A1W6YW18_9BORD</name>
<keyword evidence="3" id="KW-1185">Reference proteome</keyword>
<protein>
    <submittedName>
        <fullName evidence="2">Uncharacterized protein</fullName>
    </submittedName>
</protein>
<evidence type="ECO:0000313" key="3">
    <source>
        <dbReference type="Proteomes" id="UP000194139"/>
    </source>
</evidence>
<feature type="compositionally biased region" description="Basic and acidic residues" evidence="1">
    <location>
        <begin position="187"/>
        <end position="212"/>
    </location>
</feature>
<gene>
    <name evidence="2" type="ORF">CAL13_02825</name>
</gene>
<dbReference type="AlphaFoldDB" id="A0A1W6YW18"/>
<dbReference type="EMBL" id="CP021109">
    <property type="protein sequence ID" value="ARP85266.1"/>
    <property type="molecule type" value="Genomic_DNA"/>
</dbReference>
<organism evidence="2 3">
    <name type="scientific">Bordetella genomosp. 9</name>
    <dbReference type="NCBI Taxonomy" id="1416803"/>
    <lineage>
        <taxon>Bacteria</taxon>
        <taxon>Pseudomonadati</taxon>
        <taxon>Pseudomonadota</taxon>
        <taxon>Betaproteobacteria</taxon>
        <taxon>Burkholderiales</taxon>
        <taxon>Alcaligenaceae</taxon>
        <taxon>Bordetella</taxon>
    </lineage>
</organism>
<evidence type="ECO:0000256" key="1">
    <source>
        <dbReference type="SAM" id="MobiDB-lite"/>
    </source>
</evidence>
<sequence length="366" mass="40926">MMRALSNEGDIRRAAAQLRAEIESHSYRELKVTWGFPNGDRQTLDSCILRGIRNDIYVGFGVLRPNVVSHIFKLVDHGSDPTDAFYPNAEVNVSLLGKRGVAGMLAADGSDTWLCHSAMFNAFRTKIAREKSLTFFRDFVVSVVDGERQREVIPVVALGSSTFVADIEAFVLRVLDLKDQFKTGGELTEKAKRDEDKAAEAPKNEDPWRWNDGDEFEGMKTAGNRDGVTYEYRHGPLCNRLKSALEDWIKLRTRREPLIARRTVNIDSAIVGHDMRARVIFEVKTSGSLGGELYKAIGQLLHYRRKRGTPDTHLVLTLPGEVDGTANDTIDFFNELGIYVIYETEPGIFKASDGTTLEARLDGLLG</sequence>
<feature type="region of interest" description="Disordered" evidence="1">
    <location>
        <begin position="187"/>
        <end position="216"/>
    </location>
</feature>
<reference evidence="2 3" key="1">
    <citation type="submission" date="2017-05" db="EMBL/GenBank/DDBJ databases">
        <title>Complete and WGS of Bordetella genogroups.</title>
        <authorList>
            <person name="Spilker T."/>
            <person name="LiPuma J."/>
        </authorList>
    </citation>
    <scope>NUCLEOTIDE SEQUENCE [LARGE SCALE GENOMIC DNA]</scope>
    <source>
        <strain evidence="2 3">AU17164</strain>
    </source>
</reference>
<evidence type="ECO:0000313" key="2">
    <source>
        <dbReference type="EMBL" id="ARP85266.1"/>
    </source>
</evidence>